<dbReference type="EMBL" id="GBXM01018122">
    <property type="protein sequence ID" value="JAH90455.1"/>
    <property type="molecule type" value="Transcribed_RNA"/>
</dbReference>
<organism evidence="1">
    <name type="scientific">Anguilla anguilla</name>
    <name type="common">European freshwater eel</name>
    <name type="synonym">Muraena anguilla</name>
    <dbReference type="NCBI Taxonomy" id="7936"/>
    <lineage>
        <taxon>Eukaryota</taxon>
        <taxon>Metazoa</taxon>
        <taxon>Chordata</taxon>
        <taxon>Craniata</taxon>
        <taxon>Vertebrata</taxon>
        <taxon>Euteleostomi</taxon>
        <taxon>Actinopterygii</taxon>
        <taxon>Neopterygii</taxon>
        <taxon>Teleostei</taxon>
        <taxon>Anguilliformes</taxon>
        <taxon>Anguillidae</taxon>
        <taxon>Anguilla</taxon>
    </lineage>
</organism>
<sequence>MGANWFILDGHFNEELFLSRFICCGLQQCNIGLLKLLLICVSCFKPSV</sequence>
<evidence type="ECO:0000313" key="1">
    <source>
        <dbReference type="EMBL" id="JAH90455.1"/>
    </source>
</evidence>
<protein>
    <submittedName>
        <fullName evidence="1">Uncharacterized protein</fullName>
    </submittedName>
</protein>
<proteinExistence type="predicted"/>
<accession>A0A0E9WLJ6</accession>
<reference evidence="1" key="1">
    <citation type="submission" date="2014-11" db="EMBL/GenBank/DDBJ databases">
        <authorList>
            <person name="Amaro Gonzalez C."/>
        </authorList>
    </citation>
    <scope>NUCLEOTIDE SEQUENCE</scope>
</reference>
<name>A0A0E9WLJ6_ANGAN</name>
<dbReference type="AlphaFoldDB" id="A0A0E9WLJ6"/>
<reference evidence="1" key="2">
    <citation type="journal article" date="2015" name="Fish Shellfish Immunol.">
        <title>Early steps in the European eel (Anguilla anguilla)-Vibrio vulnificus interaction in the gills: Role of the RtxA13 toxin.</title>
        <authorList>
            <person name="Callol A."/>
            <person name="Pajuelo D."/>
            <person name="Ebbesson L."/>
            <person name="Teles M."/>
            <person name="MacKenzie S."/>
            <person name="Amaro C."/>
        </authorList>
    </citation>
    <scope>NUCLEOTIDE SEQUENCE</scope>
</reference>